<evidence type="ECO:0000313" key="3">
    <source>
        <dbReference type="EMBL" id="CAD1841816.1"/>
    </source>
</evidence>
<accession>A0A6V7QG73</accession>
<feature type="compositionally biased region" description="Basic residues" evidence="2">
    <location>
        <begin position="198"/>
        <end position="214"/>
    </location>
</feature>
<dbReference type="EMBL" id="LR862135">
    <property type="protein sequence ID" value="CAD1841816.1"/>
    <property type="molecule type" value="Genomic_DNA"/>
</dbReference>
<dbReference type="Gene3D" id="3.30.710.10">
    <property type="entry name" value="Potassium Channel Kv1.1, Chain A"/>
    <property type="match status" value="1"/>
</dbReference>
<evidence type="ECO:0000256" key="2">
    <source>
        <dbReference type="SAM" id="MobiDB-lite"/>
    </source>
</evidence>
<proteinExistence type="predicted"/>
<sequence>MPTKRSAISSAFRRIGRGHQGEGTGARELLRQNTTTLANTVRDSMLTTLLDDSWNLPSVSSAAEVGAGVADGPIPEYFIDRSLACFRVLPDLLGRRELHSPAHVPERLLREALFYRLLGHMRTTRWGRLLDRSRMRLTCSVPGHNPGNGTVVRALLTAVATWPMACLPTSMTGLSTPTPALPRPPAPQEIGERSEKERKRKTERKRIHHLATIN</sequence>
<feature type="region of interest" description="Disordered" evidence="2">
    <location>
        <begin position="173"/>
        <end position="214"/>
    </location>
</feature>
<protein>
    <submittedName>
        <fullName evidence="3">Uncharacterized protein</fullName>
    </submittedName>
</protein>
<dbReference type="AlphaFoldDB" id="A0A6V7QG73"/>
<dbReference type="InterPro" id="IPR011333">
    <property type="entry name" value="SKP1/BTB/POZ_sf"/>
</dbReference>
<name>A0A6V7QG73_ANACO</name>
<organism evidence="3">
    <name type="scientific">Ananas comosus var. bracteatus</name>
    <name type="common">red pineapple</name>
    <dbReference type="NCBI Taxonomy" id="296719"/>
    <lineage>
        <taxon>Eukaryota</taxon>
        <taxon>Viridiplantae</taxon>
        <taxon>Streptophyta</taxon>
        <taxon>Embryophyta</taxon>
        <taxon>Tracheophyta</taxon>
        <taxon>Spermatophyta</taxon>
        <taxon>Magnoliopsida</taxon>
        <taxon>Liliopsida</taxon>
        <taxon>Poales</taxon>
        <taxon>Bromeliaceae</taxon>
        <taxon>Bromelioideae</taxon>
        <taxon>Ananas</taxon>
    </lineage>
</organism>
<feature type="region of interest" description="Disordered" evidence="2">
    <location>
        <begin position="1"/>
        <end position="25"/>
    </location>
</feature>
<reference evidence="3" key="1">
    <citation type="submission" date="2020-07" db="EMBL/GenBank/DDBJ databases">
        <authorList>
            <person name="Lin J."/>
        </authorList>
    </citation>
    <scope>NUCLEOTIDE SEQUENCE</scope>
</reference>
<comment type="pathway">
    <text evidence="1">Protein modification; protein ubiquitination.</text>
</comment>
<gene>
    <name evidence="3" type="ORF">CB5_LOCUS25027</name>
</gene>
<evidence type="ECO:0000256" key="1">
    <source>
        <dbReference type="ARBA" id="ARBA00004906"/>
    </source>
</evidence>
<dbReference type="SUPFAM" id="SSF54695">
    <property type="entry name" value="POZ domain"/>
    <property type="match status" value="1"/>
</dbReference>